<evidence type="ECO:0000313" key="3">
    <source>
        <dbReference type="Proteomes" id="UP000030748"/>
    </source>
</evidence>
<dbReference type="InterPro" id="IPR050232">
    <property type="entry name" value="FBL13/AtMIF1-like"/>
</dbReference>
<evidence type="ECO:0000259" key="1">
    <source>
        <dbReference type="SMART" id="SM00579"/>
    </source>
</evidence>
<dbReference type="InterPro" id="IPR055411">
    <property type="entry name" value="LRR_FXL15/At3g58940/PEG3-like"/>
</dbReference>
<keyword evidence="3" id="KW-1185">Reference proteome</keyword>
<dbReference type="Proteomes" id="UP000030748">
    <property type="component" value="Unassembled WGS sequence"/>
</dbReference>
<dbReference type="InterPro" id="IPR032675">
    <property type="entry name" value="LRR_dom_sf"/>
</dbReference>
<dbReference type="EMBL" id="KI631172">
    <property type="protein sequence ID" value="EYU29683.1"/>
    <property type="molecule type" value="Genomic_DNA"/>
</dbReference>
<dbReference type="AlphaFoldDB" id="A0A022QQX7"/>
<sequence length="386" mass="44545">MTSSTSSSNSVAAVNSDRISGMQDDVLLHILSFLPTIMSAKTSILSRRWRFLWAYAPDLIFETDDDVDIVYRVMLLHRTKSINTLRMTRCFPCTDLQFDTWIAYAVMRKVRNLDLWVEGTRILPQCLLNCETLVDLRLSYCCVIPDAGTVYLPRLKNLHLIEVEYESDESLPRLLSGCTQLEEFVLKSDEELLSCYKISSPTIERLTVHFYLSDATSYECRLVINTPALGYLQICDEIYRLARNPESQEHTQTGESKFFAGTVSFPTLTKLELDADCFLVSQFLKNADNLEILIFNEVSEEKKSYVWVEPLQVPKCLLSHLKVIKFVNTVDKMNNFEMVKFLLKNARVLEEMDIIYSKTSDTEEKVREIVLLCKRCRVTRVEVVKL</sequence>
<accession>A0A022QQX7</accession>
<dbReference type="Gene3D" id="3.80.10.10">
    <property type="entry name" value="Ribonuclease Inhibitor"/>
    <property type="match status" value="1"/>
</dbReference>
<dbReference type="InterPro" id="IPR053781">
    <property type="entry name" value="F-box_AtFBL13-like"/>
</dbReference>
<evidence type="ECO:0000313" key="2">
    <source>
        <dbReference type="EMBL" id="EYU29683.1"/>
    </source>
</evidence>
<protein>
    <recommendedName>
        <fullName evidence="1">FBD domain-containing protein</fullName>
    </recommendedName>
</protein>
<dbReference type="CDD" id="cd22160">
    <property type="entry name" value="F-box_AtFBL13-like"/>
    <property type="match status" value="1"/>
</dbReference>
<dbReference type="STRING" id="4155.A0A022QQX7"/>
<dbReference type="PANTHER" id="PTHR31900">
    <property type="entry name" value="F-BOX/RNI SUPERFAMILY PROTEIN-RELATED"/>
    <property type="match status" value="1"/>
</dbReference>
<gene>
    <name evidence="2" type="ORF">MIMGU_mgv1a017889mg</name>
</gene>
<name>A0A022QQX7_ERYGU</name>
<dbReference type="SUPFAM" id="SSF81383">
    <property type="entry name" value="F-box domain"/>
    <property type="match status" value="1"/>
</dbReference>
<dbReference type="SMART" id="SM00579">
    <property type="entry name" value="FBD"/>
    <property type="match status" value="1"/>
</dbReference>
<dbReference type="Pfam" id="PF00646">
    <property type="entry name" value="F-box"/>
    <property type="match status" value="1"/>
</dbReference>
<dbReference type="Pfam" id="PF08387">
    <property type="entry name" value="FBD"/>
    <property type="match status" value="1"/>
</dbReference>
<feature type="domain" description="FBD" evidence="1">
    <location>
        <begin position="315"/>
        <end position="384"/>
    </location>
</feature>
<dbReference type="InterPro" id="IPR006566">
    <property type="entry name" value="FBD"/>
</dbReference>
<proteinExistence type="predicted"/>
<dbReference type="InterPro" id="IPR001810">
    <property type="entry name" value="F-box_dom"/>
</dbReference>
<dbReference type="Pfam" id="PF24758">
    <property type="entry name" value="LRR_At5g56370"/>
    <property type="match status" value="1"/>
</dbReference>
<reference evidence="2 3" key="1">
    <citation type="journal article" date="2013" name="Proc. Natl. Acad. Sci. U.S.A.">
        <title>Fine-scale variation in meiotic recombination in Mimulus inferred from population shotgun sequencing.</title>
        <authorList>
            <person name="Hellsten U."/>
            <person name="Wright K.M."/>
            <person name="Jenkins J."/>
            <person name="Shu S."/>
            <person name="Yuan Y."/>
            <person name="Wessler S.R."/>
            <person name="Schmutz J."/>
            <person name="Willis J.H."/>
            <person name="Rokhsar D.S."/>
        </authorList>
    </citation>
    <scope>NUCLEOTIDE SEQUENCE [LARGE SCALE GENOMIC DNA]</scope>
    <source>
        <strain evidence="3">cv. DUN x IM62</strain>
    </source>
</reference>
<organism evidence="2 3">
    <name type="scientific">Erythranthe guttata</name>
    <name type="common">Yellow monkey flower</name>
    <name type="synonym">Mimulus guttatus</name>
    <dbReference type="NCBI Taxonomy" id="4155"/>
    <lineage>
        <taxon>Eukaryota</taxon>
        <taxon>Viridiplantae</taxon>
        <taxon>Streptophyta</taxon>
        <taxon>Embryophyta</taxon>
        <taxon>Tracheophyta</taxon>
        <taxon>Spermatophyta</taxon>
        <taxon>Magnoliopsida</taxon>
        <taxon>eudicotyledons</taxon>
        <taxon>Gunneridae</taxon>
        <taxon>Pentapetalae</taxon>
        <taxon>asterids</taxon>
        <taxon>lamiids</taxon>
        <taxon>Lamiales</taxon>
        <taxon>Phrymaceae</taxon>
        <taxon>Erythranthe</taxon>
    </lineage>
</organism>
<dbReference type="InterPro" id="IPR036047">
    <property type="entry name" value="F-box-like_dom_sf"/>
</dbReference>
<dbReference type="SUPFAM" id="SSF52047">
    <property type="entry name" value="RNI-like"/>
    <property type="match status" value="1"/>
</dbReference>
<dbReference type="PANTHER" id="PTHR31900:SF34">
    <property type="entry name" value="EMB|CAB62440.1-RELATED"/>
    <property type="match status" value="1"/>
</dbReference>